<dbReference type="InterPro" id="IPR053134">
    <property type="entry name" value="RNA-dir_DNA_polymerase"/>
</dbReference>
<dbReference type="InterPro" id="IPR036397">
    <property type="entry name" value="RNaseH_sf"/>
</dbReference>
<protein>
    <submittedName>
        <fullName evidence="3">Transposon Ty3-G Gag-Pol polyprotein</fullName>
    </submittedName>
</protein>
<dbReference type="Gene3D" id="3.10.10.10">
    <property type="entry name" value="HIV Type 1 Reverse Transcriptase, subunit A, domain 1"/>
    <property type="match status" value="1"/>
</dbReference>
<feature type="region of interest" description="Disordered" evidence="1">
    <location>
        <begin position="250"/>
        <end position="269"/>
    </location>
</feature>
<gene>
    <name evidence="3" type="primary">TY3B-G_250</name>
    <name evidence="3" type="ORF">CK203_104922</name>
</gene>
<dbReference type="EMBL" id="QGNW01002710">
    <property type="protein sequence ID" value="RVW12351.1"/>
    <property type="molecule type" value="Genomic_DNA"/>
</dbReference>
<dbReference type="Gene3D" id="3.30.420.10">
    <property type="entry name" value="Ribonuclease H-like superfamily/Ribonuclease H"/>
    <property type="match status" value="1"/>
</dbReference>
<evidence type="ECO:0000313" key="3">
    <source>
        <dbReference type="EMBL" id="RVW12351.1"/>
    </source>
</evidence>
<evidence type="ECO:0000313" key="4">
    <source>
        <dbReference type="Proteomes" id="UP000288805"/>
    </source>
</evidence>
<dbReference type="GO" id="GO:0003676">
    <property type="term" value="F:nucleic acid binding"/>
    <property type="evidence" value="ECO:0007669"/>
    <property type="project" value="InterPro"/>
</dbReference>
<proteinExistence type="predicted"/>
<dbReference type="AlphaFoldDB" id="A0A438BN21"/>
<dbReference type="PANTHER" id="PTHR24559">
    <property type="entry name" value="TRANSPOSON TY3-I GAG-POL POLYPROTEIN"/>
    <property type="match status" value="1"/>
</dbReference>
<dbReference type="InterPro" id="IPR002156">
    <property type="entry name" value="RNaseH_domain"/>
</dbReference>
<sequence>MIGIPFDYPLRPYTFQLADYFIRGLEHAPRTEGTVRIPETVEIQDIQQALGQMQLNTGTTEMPGAMIVAPPSPDRASVFSMCFPEEVLDYDLPMDLGDDTDEMDMIGIGRIFDAVLHGPHTAFICSEFLYSRLMRMTLFLMPIGIGRILDVAPRGPYYAFDIFGVFVLDDESVLDVVTFYSTSIEGASDSVDPRLFSDTMSRFVTCFDDISNDNNDMSIFKYLTVSQHFPLIAPPALTTHIYDVDDVGDTDDPLGGQSECDSNTEDEKVTPISGSTELIDFGAPDQPREIRIGSSLSPDERSRLIDMLRSYLDVFAWSYEDMSGLDPSIVQHHLPILPHVRPVKQKLRRLHPRWSLHVKEEIRKQLSVGFLSVVEYPKWLANVVPIPRKDGKVRVCVDFRDLNKAIPKDDFPLPHIDMLVDSIAGHPMLSFMDGFSGYNQILMAPEDMEKTSFITATYQRAATTLFHDMMHTDVETVQAKIESQEVHLWGGFGKLLGHIVSERGIDIDPEKIRSILDMLPRGLRKRSRCLHTGRPLLLYLSVSDMALGCMLAQLDDLGKERAIYYLIFRALGLTIGPVEKSVKGSIVADHLASLPISDDRSVDDDFPDEQIVSMTSITGWRCTLMISPVSIFDHHRLTNNIVEYEACITGLETALDLGIRQLEIHGDSNLVIQQTQGIWRTQDEKLKPYHAYLDLLIDGFDVLRPLLIETRSAPAYYCLIGEIEDQIELPWYHDIYQFLSCALT</sequence>
<dbReference type="SUPFAM" id="SSF56672">
    <property type="entry name" value="DNA/RNA polymerases"/>
    <property type="match status" value="1"/>
</dbReference>
<reference evidence="3 4" key="1">
    <citation type="journal article" date="2018" name="PLoS Genet.">
        <title>Population sequencing reveals clonal diversity and ancestral inbreeding in the grapevine cultivar Chardonnay.</title>
        <authorList>
            <person name="Roach M.J."/>
            <person name="Johnson D.L."/>
            <person name="Bohlmann J."/>
            <person name="van Vuuren H.J."/>
            <person name="Jones S.J."/>
            <person name="Pretorius I.S."/>
            <person name="Schmidt S.A."/>
            <person name="Borneman A.R."/>
        </authorList>
    </citation>
    <scope>NUCLEOTIDE SEQUENCE [LARGE SCALE GENOMIC DNA]</scope>
    <source>
        <strain evidence="4">cv. Chardonnay</strain>
        <tissue evidence="3">Leaf</tissue>
    </source>
</reference>
<dbReference type="GO" id="GO:0004523">
    <property type="term" value="F:RNA-DNA hybrid ribonuclease activity"/>
    <property type="evidence" value="ECO:0007669"/>
    <property type="project" value="InterPro"/>
</dbReference>
<name>A0A438BN21_VITVI</name>
<organism evidence="3 4">
    <name type="scientific">Vitis vinifera</name>
    <name type="common">Grape</name>
    <dbReference type="NCBI Taxonomy" id="29760"/>
    <lineage>
        <taxon>Eukaryota</taxon>
        <taxon>Viridiplantae</taxon>
        <taxon>Streptophyta</taxon>
        <taxon>Embryophyta</taxon>
        <taxon>Tracheophyta</taxon>
        <taxon>Spermatophyta</taxon>
        <taxon>Magnoliopsida</taxon>
        <taxon>eudicotyledons</taxon>
        <taxon>Gunneridae</taxon>
        <taxon>Pentapetalae</taxon>
        <taxon>rosids</taxon>
        <taxon>Vitales</taxon>
        <taxon>Vitaceae</taxon>
        <taxon>Viteae</taxon>
        <taxon>Vitis</taxon>
    </lineage>
</organism>
<dbReference type="Gene3D" id="3.30.70.270">
    <property type="match status" value="1"/>
</dbReference>
<accession>A0A438BN21</accession>
<feature type="domain" description="RNase H type-1" evidence="2">
    <location>
        <begin position="635"/>
        <end position="701"/>
    </location>
</feature>
<evidence type="ECO:0000256" key="1">
    <source>
        <dbReference type="SAM" id="MobiDB-lite"/>
    </source>
</evidence>
<evidence type="ECO:0000259" key="2">
    <source>
        <dbReference type="Pfam" id="PF13456"/>
    </source>
</evidence>
<dbReference type="PANTHER" id="PTHR24559:SF457">
    <property type="entry name" value="RNA-DIRECTED DNA POLYMERASE HOMOLOG"/>
    <property type="match status" value="1"/>
</dbReference>
<comment type="caution">
    <text evidence="3">The sequence shown here is derived from an EMBL/GenBank/DDBJ whole genome shotgun (WGS) entry which is preliminary data.</text>
</comment>
<dbReference type="Proteomes" id="UP000288805">
    <property type="component" value="Unassembled WGS sequence"/>
</dbReference>
<dbReference type="Pfam" id="PF13456">
    <property type="entry name" value="RVT_3"/>
    <property type="match status" value="1"/>
</dbReference>
<dbReference type="CDD" id="cd01647">
    <property type="entry name" value="RT_LTR"/>
    <property type="match status" value="1"/>
</dbReference>
<dbReference type="InterPro" id="IPR043128">
    <property type="entry name" value="Rev_trsase/Diguanyl_cyclase"/>
</dbReference>
<dbReference type="InterPro" id="IPR043502">
    <property type="entry name" value="DNA/RNA_pol_sf"/>
</dbReference>